<dbReference type="AlphaFoldDB" id="A0A165DJL5"/>
<accession>A0A165DJL5</accession>
<evidence type="ECO:0000313" key="3">
    <source>
        <dbReference type="Proteomes" id="UP000076842"/>
    </source>
</evidence>
<gene>
    <name evidence="2" type="ORF">CALCODRAFT_65848</name>
</gene>
<sequence>MLTQNLLVVFLLTLRRMDTLSLDMADLLAAQGVVVLHLLETLFRRVTGTSVGCLLTIQATVDLEARYPRKRHLSTAGKSLSTDRRLVFRIHLPDSLISLSFATFKYHHLLVASVVQPLLFCCRFCSITTATSYSNSKTKKCLLPSCLPCSISTLTSLGDDPPMLQSYEITETETGPLETLTFSRPLYWSEIADPCRCAGTSCCMVMVGVDESIHVGCKYLHKLAWPSIARQSLVDDTTQHNAFLPLSAVTSRCDQSRVCHWLRLVRNEDIAVYTC</sequence>
<reference evidence="2 3" key="1">
    <citation type="journal article" date="2016" name="Mol. Biol. Evol.">
        <title>Comparative Genomics of Early-Diverging Mushroom-Forming Fungi Provides Insights into the Origins of Lignocellulose Decay Capabilities.</title>
        <authorList>
            <person name="Nagy L.G."/>
            <person name="Riley R."/>
            <person name="Tritt A."/>
            <person name="Adam C."/>
            <person name="Daum C."/>
            <person name="Floudas D."/>
            <person name="Sun H."/>
            <person name="Yadav J.S."/>
            <person name="Pangilinan J."/>
            <person name="Larsson K.H."/>
            <person name="Matsuura K."/>
            <person name="Barry K."/>
            <person name="Labutti K."/>
            <person name="Kuo R."/>
            <person name="Ohm R.A."/>
            <person name="Bhattacharya S.S."/>
            <person name="Shirouzu T."/>
            <person name="Yoshinaga Y."/>
            <person name="Martin F.M."/>
            <person name="Grigoriev I.V."/>
            <person name="Hibbett D.S."/>
        </authorList>
    </citation>
    <scope>NUCLEOTIDE SEQUENCE [LARGE SCALE GENOMIC DNA]</scope>
    <source>
        <strain evidence="2 3">HHB12733</strain>
    </source>
</reference>
<dbReference type="Proteomes" id="UP000076842">
    <property type="component" value="Unassembled WGS sequence"/>
</dbReference>
<feature type="signal peptide" evidence="1">
    <location>
        <begin position="1"/>
        <end position="21"/>
    </location>
</feature>
<keyword evidence="1" id="KW-0732">Signal</keyword>
<organism evidence="2 3">
    <name type="scientific">Calocera cornea HHB12733</name>
    <dbReference type="NCBI Taxonomy" id="1353952"/>
    <lineage>
        <taxon>Eukaryota</taxon>
        <taxon>Fungi</taxon>
        <taxon>Dikarya</taxon>
        <taxon>Basidiomycota</taxon>
        <taxon>Agaricomycotina</taxon>
        <taxon>Dacrymycetes</taxon>
        <taxon>Dacrymycetales</taxon>
        <taxon>Dacrymycetaceae</taxon>
        <taxon>Calocera</taxon>
    </lineage>
</organism>
<feature type="chain" id="PRO_5007856646" description="Post-SET domain-containing protein" evidence="1">
    <location>
        <begin position="22"/>
        <end position="275"/>
    </location>
</feature>
<dbReference type="EMBL" id="KV424050">
    <property type="protein sequence ID" value="KZT52951.1"/>
    <property type="molecule type" value="Genomic_DNA"/>
</dbReference>
<evidence type="ECO:0008006" key="4">
    <source>
        <dbReference type="Google" id="ProtNLM"/>
    </source>
</evidence>
<dbReference type="InParanoid" id="A0A165DJL5"/>
<protein>
    <recommendedName>
        <fullName evidence="4">Post-SET domain-containing protein</fullName>
    </recommendedName>
</protein>
<keyword evidence="3" id="KW-1185">Reference proteome</keyword>
<name>A0A165DJL5_9BASI</name>
<dbReference type="OrthoDB" id="10621489at2759"/>
<proteinExistence type="predicted"/>
<evidence type="ECO:0000256" key="1">
    <source>
        <dbReference type="SAM" id="SignalP"/>
    </source>
</evidence>
<evidence type="ECO:0000313" key="2">
    <source>
        <dbReference type="EMBL" id="KZT52951.1"/>
    </source>
</evidence>